<feature type="domain" description="AAA+ ATPase" evidence="2">
    <location>
        <begin position="69"/>
        <end position="212"/>
    </location>
</feature>
<organism evidence="3 4">
    <name type="scientific">Sphaerosporella brunnea</name>
    <dbReference type="NCBI Taxonomy" id="1250544"/>
    <lineage>
        <taxon>Eukaryota</taxon>
        <taxon>Fungi</taxon>
        <taxon>Dikarya</taxon>
        <taxon>Ascomycota</taxon>
        <taxon>Pezizomycotina</taxon>
        <taxon>Pezizomycetes</taxon>
        <taxon>Pezizales</taxon>
        <taxon>Pyronemataceae</taxon>
        <taxon>Sphaerosporella</taxon>
    </lineage>
</organism>
<comment type="caution">
    <text evidence="3">The sequence shown here is derived from an EMBL/GenBank/DDBJ whole genome shotgun (WGS) entry which is preliminary data.</text>
</comment>
<dbReference type="SMART" id="SM00382">
    <property type="entry name" value="AAA"/>
    <property type="match status" value="1"/>
</dbReference>
<dbReference type="Proteomes" id="UP000326924">
    <property type="component" value="Unassembled WGS sequence"/>
</dbReference>
<feature type="compositionally biased region" description="Polar residues" evidence="1">
    <location>
        <begin position="29"/>
        <end position="40"/>
    </location>
</feature>
<feature type="region of interest" description="Disordered" evidence="1">
    <location>
        <begin position="18"/>
        <end position="42"/>
    </location>
</feature>
<gene>
    <name evidence="3" type="ORF">FN846DRAFT_918979</name>
</gene>
<dbReference type="OrthoDB" id="2364732at2759"/>
<dbReference type="InterPro" id="IPR003593">
    <property type="entry name" value="AAA+_ATPase"/>
</dbReference>
<accession>A0A5J5EX94</accession>
<sequence>MSGFMDIRCNNCAHLIGSHGDFPEDHQPDSSARGGSTTSPSVVVEEEAVASEVVFRKETVEALWSELQQVKAIVIHGPPKSGKSTLAAQLAWYVSENPAFGTQVFVAACPPASRLTAHAAWPTLLREIGVPEPFLSARTPRLLLIDVAQNLCRPEFSSFWNDFINAHAASSVLPGLLLAVFSSHGYAQGGHANGHAPTAPTPRQRVSIKNALPSNNANVSLYLTRKEFEEVIDRWAEARKPKHVKILGGGASFLWNFTGGHPGCLRAILDCLKEAWTLEKYQDWGCVDAEHLMEFVYDPAAHGGEFMDVPAVLELFPPAQQSLLEDPAIIDGLQQLIANHNIPLTAENRVQLEACHEQGLLHAEVDPFTNTAVFVFPSLMIQRICEIKIHATRVSAFMDSVEPKLSRQCKDGNNSLDTVIQKTISHMSRRALQRRQPKIGPAGEPRPASNYSILQDEFFRACVDVCGRSHQVLPQNIGYVVHARLFDFWIEPQHWAIAIAKAKGEDGAIDDYRHILQEFRRRHKFGNRADMKQHVLLDFRTDVPDVPSSAEEWCPPPWICYVVFEQDYSEARVFDARVNCVAGPLRLLP</sequence>
<dbReference type="AlphaFoldDB" id="A0A5J5EX94"/>
<dbReference type="InParanoid" id="A0A5J5EX94"/>
<evidence type="ECO:0000256" key="1">
    <source>
        <dbReference type="SAM" id="MobiDB-lite"/>
    </source>
</evidence>
<evidence type="ECO:0000259" key="2">
    <source>
        <dbReference type="SMART" id="SM00382"/>
    </source>
</evidence>
<evidence type="ECO:0000313" key="3">
    <source>
        <dbReference type="EMBL" id="KAA8906703.1"/>
    </source>
</evidence>
<dbReference type="EMBL" id="VXIS01000086">
    <property type="protein sequence ID" value="KAA8906703.1"/>
    <property type="molecule type" value="Genomic_DNA"/>
</dbReference>
<dbReference type="InterPro" id="IPR027417">
    <property type="entry name" value="P-loop_NTPase"/>
</dbReference>
<dbReference type="SUPFAM" id="SSF52540">
    <property type="entry name" value="P-loop containing nucleoside triphosphate hydrolases"/>
    <property type="match status" value="1"/>
</dbReference>
<reference evidence="3 4" key="1">
    <citation type="submission" date="2019-09" db="EMBL/GenBank/DDBJ databases">
        <title>Draft genome of the ectomycorrhizal ascomycete Sphaerosporella brunnea.</title>
        <authorList>
            <consortium name="DOE Joint Genome Institute"/>
            <person name="Benucci G.M."/>
            <person name="Marozzi G."/>
            <person name="Antonielli L."/>
            <person name="Sanchez S."/>
            <person name="Marco P."/>
            <person name="Wang X."/>
            <person name="Falini L.B."/>
            <person name="Barry K."/>
            <person name="Haridas S."/>
            <person name="Lipzen A."/>
            <person name="Labutti K."/>
            <person name="Grigoriev I.V."/>
            <person name="Murat C."/>
            <person name="Martin F."/>
            <person name="Albertini E."/>
            <person name="Donnini D."/>
            <person name="Bonito G."/>
        </authorList>
    </citation>
    <scope>NUCLEOTIDE SEQUENCE [LARGE SCALE GENOMIC DNA]</scope>
    <source>
        <strain evidence="3 4">Sb_GMNB300</strain>
    </source>
</reference>
<keyword evidence="4" id="KW-1185">Reference proteome</keyword>
<proteinExistence type="predicted"/>
<protein>
    <recommendedName>
        <fullName evidence="2">AAA+ ATPase domain-containing protein</fullName>
    </recommendedName>
</protein>
<evidence type="ECO:0000313" key="4">
    <source>
        <dbReference type="Proteomes" id="UP000326924"/>
    </source>
</evidence>
<name>A0A5J5EX94_9PEZI</name>
<dbReference type="Gene3D" id="3.40.50.300">
    <property type="entry name" value="P-loop containing nucleotide triphosphate hydrolases"/>
    <property type="match status" value="1"/>
</dbReference>